<evidence type="ECO:0000256" key="2">
    <source>
        <dbReference type="SAM" id="MobiDB-lite"/>
    </source>
</evidence>
<protein>
    <recommendedName>
        <fullName evidence="1">Small, acid-soluble spore protein Tlp</fullName>
    </recommendedName>
</protein>
<dbReference type="eggNOG" id="ENOG50330RR">
    <property type="taxonomic scope" value="Bacteria"/>
</dbReference>
<dbReference type="STRING" id="1220589.CD32_04515"/>
<dbReference type="EMBL" id="JPVP01000049">
    <property type="protein sequence ID" value="KGR87003.1"/>
    <property type="molecule type" value="Genomic_DNA"/>
</dbReference>
<comment type="subcellular location">
    <subcellularLocation>
        <location evidence="1">Spore core</location>
    </subcellularLocation>
</comment>
<dbReference type="HAMAP" id="MF_01506">
    <property type="entry name" value="Tlp"/>
    <property type="match status" value="1"/>
</dbReference>
<evidence type="ECO:0000313" key="4">
    <source>
        <dbReference type="Proteomes" id="UP000030437"/>
    </source>
</evidence>
<comment type="similarity">
    <text evidence="1">Belongs to the Tlp family.</text>
</comment>
<dbReference type="Proteomes" id="UP000030437">
    <property type="component" value="Unassembled WGS sequence"/>
</dbReference>
<comment type="caution">
    <text evidence="3">The sequence shown here is derived from an EMBL/GenBank/DDBJ whole genome shotgun (WGS) entry which is preliminary data.</text>
</comment>
<evidence type="ECO:0000256" key="1">
    <source>
        <dbReference type="HAMAP-Rule" id="MF_01506"/>
    </source>
</evidence>
<reference evidence="3 4" key="1">
    <citation type="submission" date="2014-02" db="EMBL/GenBank/DDBJ databases">
        <title>Draft genome sequence of Lysinibacillus odysseyi NBRC 100172.</title>
        <authorList>
            <person name="Zhang F."/>
            <person name="Wang G."/>
            <person name="Zhang L."/>
        </authorList>
    </citation>
    <scope>NUCLEOTIDE SEQUENCE [LARGE SCALE GENOMIC DNA]</scope>
    <source>
        <strain evidence="3 4">NBRC 100172</strain>
    </source>
</reference>
<organism evidence="3 4">
    <name type="scientific">Lysinibacillus odysseyi 34hs-1 = NBRC 100172</name>
    <dbReference type="NCBI Taxonomy" id="1220589"/>
    <lineage>
        <taxon>Bacteria</taxon>
        <taxon>Bacillati</taxon>
        <taxon>Bacillota</taxon>
        <taxon>Bacilli</taxon>
        <taxon>Bacillales</taxon>
        <taxon>Bacillaceae</taxon>
        <taxon>Lysinibacillus</taxon>
    </lineage>
</organism>
<dbReference type="Pfam" id="PF19824">
    <property type="entry name" value="Tlp"/>
    <property type="match status" value="1"/>
</dbReference>
<dbReference type="AlphaFoldDB" id="A0A0A3IVS4"/>
<proteinExistence type="evidence at transcript level"/>
<name>A0A0A3IVS4_9BACI</name>
<accession>A0A0A3IVS4</accession>
<feature type="region of interest" description="Disordered" evidence="2">
    <location>
        <begin position="49"/>
        <end position="78"/>
    </location>
</feature>
<sequence length="78" mass="9178">MSNSKHPKPDDRSNNVERIRDIIRNTEENLQEAEISMEFADPMQSELIEEKNERRRHSIEGLKEEMKDEIAARKKGKA</sequence>
<gene>
    <name evidence="1" type="primary">tlp</name>
    <name evidence="3" type="ORF">CD32_04515</name>
</gene>
<dbReference type="RefSeq" id="WP_036151716.1">
    <property type="nucleotide sequence ID" value="NZ_AVCX01000013.1"/>
</dbReference>
<dbReference type="GO" id="GO:0030436">
    <property type="term" value="P:asexual sporulation"/>
    <property type="evidence" value="ECO:0007669"/>
    <property type="project" value="UniProtKB-UniRule"/>
</dbReference>
<keyword evidence="1" id="KW-0749">Sporulation</keyword>
<dbReference type="OrthoDB" id="1799076at2"/>
<keyword evidence="4" id="KW-1185">Reference proteome</keyword>
<dbReference type="GO" id="GO:0030435">
    <property type="term" value="P:sporulation resulting in formation of a cellular spore"/>
    <property type="evidence" value="ECO:0007669"/>
    <property type="project" value="UniProtKB-KW"/>
</dbReference>
<comment type="induction">
    <text evidence="1">Expressed only in the forespore compartment of sporulating cells.</text>
</comment>
<dbReference type="NCBIfam" id="TIGR03090">
    <property type="entry name" value="SASP_tlp"/>
    <property type="match status" value="1"/>
</dbReference>
<feature type="compositionally biased region" description="Basic and acidic residues" evidence="2">
    <location>
        <begin position="49"/>
        <end position="72"/>
    </location>
</feature>
<dbReference type="InterPro" id="IPR017524">
    <property type="entry name" value="SASP_thioredoxin-like"/>
</dbReference>
<evidence type="ECO:0000313" key="3">
    <source>
        <dbReference type="EMBL" id="KGR87003.1"/>
    </source>
</evidence>